<keyword evidence="3" id="KW-0808">Transferase</keyword>
<dbReference type="AlphaFoldDB" id="A0A6C2YSI8"/>
<gene>
    <name evidence="3" type="ORF">GMBLW1_48860</name>
</gene>
<dbReference type="Proteomes" id="UP000464378">
    <property type="component" value="Chromosome"/>
</dbReference>
<accession>A0A6C2YSI8</accession>
<evidence type="ECO:0000313" key="4">
    <source>
        <dbReference type="Proteomes" id="UP000464378"/>
    </source>
</evidence>
<feature type="signal peptide" evidence="1">
    <location>
        <begin position="1"/>
        <end position="19"/>
    </location>
</feature>
<evidence type="ECO:0000259" key="2">
    <source>
        <dbReference type="PROSITE" id="PS50206"/>
    </source>
</evidence>
<dbReference type="Pfam" id="PF00581">
    <property type="entry name" value="Rhodanese"/>
    <property type="match status" value="1"/>
</dbReference>
<dbReference type="InterPro" id="IPR036873">
    <property type="entry name" value="Rhodanese-like_dom_sf"/>
</dbReference>
<organism evidence="3">
    <name type="scientific">Tuwongella immobilis</name>
    <dbReference type="NCBI Taxonomy" id="692036"/>
    <lineage>
        <taxon>Bacteria</taxon>
        <taxon>Pseudomonadati</taxon>
        <taxon>Planctomycetota</taxon>
        <taxon>Planctomycetia</taxon>
        <taxon>Gemmatales</taxon>
        <taxon>Gemmataceae</taxon>
        <taxon>Tuwongella</taxon>
    </lineage>
</organism>
<feature type="domain" description="Rhodanese" evidence="2">
    <location>
        <begin position="64"/>
        <end position="116"/>
    </location>
</feature>
<dbReference type="InParanoid" id="A0A6C2YSI8"/>
<sequence length="185" mass="21024">MKYLWMLFLTMIALSLGQAKEPVVISVPNNPAIDTPGFLKNTQDAVKHRENRRVTEEEFIRMSREPGTIILDARSKEKFDLLHIRGATHLNFSDITVESLKRVIPDPNTRILIYCNNNFKNALIPFPTKAIVAPLNLPTFVTLYSYGYRNVYELGPLLDPKSCKIEFESTKSAEPNVQSTVQSAR</sequence>
<proteinExistence type="predicted"/>
<evidence type="ECO:0000256" key="1">
    <source>
        <dbReference type="SAM" id="SignalP"/>
    </source>
</evidence>
<dbReference type="SUPFAM" id="SSF52821">
    <property type="entry name" value="Rhodanese/Cell cycle control phosphatase"/>
    <property type="match status" value="1"/>
</dbReference>
<name>A0A6C2YSI8_9BACT</name>
<dbReference type="KEGG" id="tim:GMBLW1_48860"/>
<dbReference type="RefSeq" id="WP_162659405.1">
    <property type="nucleotide sequence ID" value="NZ_LR593887.1"/>
</dbReference>
<protein>
    <recommendedName>
        <fullName evidence="2">Rhodanese domain-containing protein</fullName>
    </recommendedName>
</protein>
<reference evidence="3" key="1">
    <citation type="submission" date="2019-04" db="EMBL/GenBank/DDBJ databases">
        <authorList>
            <consortium name="Science for Life Laboratories"/>
        </authorList>
    </citation>
    <scope>NUCLEOTIDE SEQUENCE</scope>
    <source>
        <strain evidence="3">MBLW1</strain>
    </source>
</reference>
<feature type="chain" id="PRO_5033534971" description="Rhodanese domain-containing protein" evidence="1">
    <location>
        <begin position="20"/>
        <end position="185"/>
    </location>
</feature>
<keyword evidence="1" id="KW-0732">Signal</keyword>
<dbReference type="Gene3D" id="3.40.250.10">
    <property type="entry name" value="Rhodanese-like domain"/>
    <property type="match status" value="1"/>
</dbReference>
<dbReference type="EMBL" id="LR593887">
    <property type="protein sequence ID" value="VTS05977.1"/>
    <property type="molecule type" value="Genomic_DNA"/>
</dbReference>
<dbReference type="CDD" id="cd00158">
    <property type="entry name" value="RHOD"/>
    <property type="match status" value="1"/>
</dbReference>
<dbReference type="GO" id="GO:0016740">
    <property type="term" value="F:transferase activity"/>
    <property type="evidence" value="ECO:0007669"/>
    <property type="project" value="UniProtKB-KW"/>
</dbReference>
<dbReference type="PROSITE" id="PS50206">
    <property type="entry name" value="RHODANESE_3"/>
    <property type="match status" value="1"/>
</dbReference>
<keyword evidence="4" id="KW-1185">Reference proteome</keyword>
<evidence type="ECO:0000313" key="3">
    <source>
        <dbReference type="EMBL" id="VIP04307.1"/>
    </source>
</evidence>
<dbReference type="InterPro" id="IPR001763">
    <property type="entry name" value="Rhodanese-like_dom"/>
</dbReference>
<dbReference type="EMBL" id="LR586016">
    <property type="protein sequence ID" value="VIP04307.1"/>
    <property type="molecule type" value="Genomic_DNA"/>
</dbReference>